<keyword evidence="5 6" id="KW-0961">Cell wall biogenesis/degradation</keyword>
<dbReference type="GO" id="GO:0009252">
    <property type="term" value="P:peptidoglycan biosynthetic process"/>
    <property type="evidence" value="ECO:0007669"/>
    <property type="project" value="UniProtKB-KW"/>
</dbReference>
<dbReference type="Gene3D" id="2.40.440.10">
    <property type="entry name" value="L,D-transpeptidase catalytic domain-like"/>
    <property type="match status" value="1"/>
</dbReference>
<name>A0A919BR71_STRFL</name>
<dbReference type="CDD" id="cd16913">
    <property type="entry name" value="YkuD_like"/>
    <property type="match status" value="1"/>
</dbReference>
<dbReference type="PROSITE" id="PS52029">
    <property type="entry name" value="LD_TPASE"/>
    <property type="match status" value="1"/>
</dbReference>
<dbReference type="Proteomes" id="UP000632849">
    <property type="component" value="Unassembled WGS sequence"/>
</dbReference>
<dbReference type="GO" id="GO:0008360">
    <property type="term" value="P:regulation of cell shape"/>
    <property type="evidence" value="ECO:0007669"/>
    <property type="project" value="UniProtKB-UniRule"/>
</dbReference>
<feature type="active site" description="Proton donor/acceptor" evidence="6">
    <location>
        <position position="145"/>
    </location>
</feature>
<dbReference type="GO" id="GO:0071555">
    <property type="term" value="P:cell wall organization"/>
    <property type="evidence" value="ECO:0007669"/>
    <property type="project" value="UniProtKB-UniRule"/>
</dbReference>
<dbReference type="EMBL" id="BNBE01000002">
    <property type="protein sequence ID" value="GHG06102.1"/>
    <property type="molecule type" value="Genomic_DNA"/>
</dbReference>
<evidence type="ECO:0000256" key="6">
    <source>
        <dbReference type="PROSITE-ProRule" id="PRU01373"/>
    </source>
</evidence>
<evidence type="ECO:0000313" key="9">
    <source>
        <dbReference type="EMBL" id="GHG06102.1"/>
    </source>
</evidence>
<evidence type="ECO:0000256" key="5">
    <source>
        <dbReference type="ARBA" id="ARBA00023316"/>
    </source>
</evidence>
<evidence type="ECO:0000256" key="3">
    <source>
        <dbReference type="ARBA" id="ARBA00022960"/>
    </source>
</evidence>
<organism evidence="9 10">
    <name type="scientific">Streptomyces filamentosus</name>
    <name type="common">Streptomyces roseosporus</name>
    <dbReference type="NCBI Taxonomy" id="67294"/>
    <lineage>
        <taxon>Bacteria</taxon>
        <taxon>Bacillati</taxon>
        <taxon>Actinomycetota</taxon>
        <taxon>Actinomycetes</taxon>
        <taxon>Kitasatosporales</taxon>
        <taxon>Streptomycetaceae</taxon>
        <taxon>Streptomyces</taxon>
    </lineage>
</organism>
<sequence length="200" mass="21665">MSVSSSLRARLLSVGLGALALVTTAAATAPGGQAAPDDQGRPSASDVVTTLKFVRNSADPQNSRLYVIRGGTPVAEFRAGSGLGKTHRNGRKECVREQGWLPRGTYKVGAAQTRYNGTLVKGYAIPLSDKKCSDNRTWRTQLLIHSEMTRDGGRGSTESRRWDGVSDYKSAGCIKLEPNDIKKLFRNLSRFPAPTRLMVV</sequence>
<reference evidence="9" key="1">
    <citation type="journal article" date="2014" name="Int. J. Syst. Evol. Microbiol.">
        <title>Complete genome sequence of Corynebacterium casei LMG S-19264T (=DSM 44701T), isolated from a smear-ripened cheese.</title>
        <authorList>
            <consortium name="US DOE Joint Genome Institute (JGI-PGF)"/>
            <person name="Walter F."/>
            <person name="Albersmeier A."/>
            <person name="Kalinowski J."/>
            <person name="Ruckert C."/>
        </authorList>
    </citation>
    <scope>NUCLEOTIDE SEQUENCE</scope>
    <source>
        <strain evidence="9">JCM 4122</strain>
    </source>
</reference>
<keyword evidence="10" id="KW-1185">Reference proteome</keyword>
<keyword evidence="2" id="KW-0808">Transferase</keyword>
<dbReference type="RefSeq" id="WP_190042540.1">
    <property type="nucleotide sequence ID" value="NZ_BNBE01000002.1"/>
</dbReference>
<proteinExistence type="predicted"/>
<accession>A0A919BR71</accession>
<evidence type="ECO:0000256" key="1">
    <source>
        <dbReference type="ARBA" id="ARBA00004752"/>
    </source>
</evidence>
<gene>
    <name evidence="9" type="ORF">GCM10017667_41460</name>
</gene>
<dbReference type="GO" id="GO:0016740">
    <property type="term" value="F:transferase activity"/>
    <property type="evidence" value="ECO:0007669"/>
    <property type="project" value="UniProtKB-KW"/>
</dbReference>
<reference evidence="9" key="2">
    <citation type="submission" date="2020-09" db="EMBL/GenBank/DDBJ databases">
        <authorList>
            <person name="Sun Q."/>
            <person name="Ohkuma M."/>
        </authorList>
    </citation>
    <scope>NUCLEOTIDE SEQUENCE</scope>
    <source>
        <strain evidence="9">JCM 4122</strain>
    </source>
</reference>
<protein>
    <recommendedName>
        <fullName evidence="8">L,D-TPase catalytic domain-containing protein</fullName>
    </recommendedName>
</protein>
<dbReference type="InterPro" id="IPR005490">
    <property type="entry name" value="LD_TPept_cat_dom"/>
</dbReference>
<comment type="caution">
    <text evidence="9">The sequence shown here is derived from an EMBL/GenBank/DDBJ whole genome shotgun (WGS) entry which is preliminary data.</text>
</comment>
<dbReference type="AlphaFoldDB" id="A0A919BR71"/>
<evidence type="ECO:0000256" key="4">
    <source>
        <dbReference type="ARBA" id="ARBA00022984"/>
    </source>
</evidence>
<keyword evidence="3 6" id="KW-0133">Cell shape</keyword>
<evidence type="ECO:0000256" key="7">
    <source>
        <dbReference type="SAM" id="SignalP"/>
    </source>
</evidence>
<feature type="signal peptide" evidence="7">
    <location>
        <begin position="1"/>
        <end position="20"/>
    </location>
</feature>
<evidence type="ECO:0000256" key="2">
    <source>
        <dbReference type="ARBA" id="ARBA00022679"/>
    </source>
</evidence>
<comment type="pathway">
    <text evidence="1 6">Cell wall biogenesis; peptidoglycan biosynthesis.</text>
</comment>
<evidence type="ECO:0000259" key="8">
    <source>
        <dbReference type="PROSITE" id="PS52029"/>
    </source>
</evidence>
<evidence type="ECO:0000313" key="10">
    <source>
        <dbReference type="Proteomes" id="UP000632849"/>
    </source>
</evidence>
<feature type="chain" id="PRO_5038339805" description="L,D-TPase catalytic domain-containing protein" evidence="7">
    <location>
        <begin position="21"/>
        <end position="200"/>
    </location>
</feature>
<keyword evidence="7" id="KW-0732">Signal</keyword>
<keyword evidence="4 6" id="KW-0573">Peptidoglycan synthesis</keyword>
<dbReference type="SUPFAM" id="SSF141523">
    <property type="entry name" value="L,D-transpeptidase catalytic domain-like"/>
    <property type="match status" value="1"/>
</dbReference>
<feature type="active site" description="Nucleophile" evidence="6">
    <location>
        <position position="173"/>
    </location>
</feature>
<dbReference type="Pfam" id="PF03734">
    <property type="entry name" value="YkuD"/>
    <property type="match status" value="1"/>
</dbReference>
<dbReference type="InterPro" id="IPR038063">
    <property type="entry name" value="Transpep_catalytic_dom"/>
</dbReference>
<feature type="domain" description="L,D-TPase catalytic" evidence="8">
    <location>
        <begin position="54"/>
        <end position="200"/>
    </location>
</feature>